<dbReference type="STRING" id="1393122.SAMN05660895_1753"/>
<dbReference type="SUPFAM" id="SSF48452">
    <property type="entry name" value="TPR-like"/>
    <property type="match status" value="1"/>
</dbReference>
<keyword evidence="2" id="KW-0449">Lipoprotein</keyword>
<proteinExistence type="predicted"/>
<evidence type="ECO:0000313" key="3">
    <source>
        <dbReference type="Proteomes" id="UP000199537"/>
    </source>
</evidence>
<sequence length="478" mass="53356">MKKILIVTILAAGVLGACTKNMSELNNNPKVPENVPGEGLFSNAQKAFTDIMTTPNVNQNIFELIVQFWAETTYPQESQYDLGERNIPQNWWTILYRDVIKDYDQSKVLIRQELATGTSEQKVKANKLAIAEICEVYAFSVVLNTFGNIPYTEALDPNNTTPKFDDAKTVYYALLDSLDAAIAQLDPNYESFGDNDLVYGGDVSKWIKFANSLKLDLGLLIADSDPTKAKSVVEAAAPNVFQSNADNAVFQYLTSPPNVNPIWTNLVQSNRNDFVPAKTLVDTMNFLNDPRRPFYFTLDPNGQYSGGIPGNGNTYANFSHTSDMTKAPDFPSLWLDYAQVEFDLAEAAERGFNVGGTAQQHYNNAITASIKYWGGSDADVAAYLAQPSVNYLTAPGDWKHKIGIQSWIAFYLRGWQAWTQWRKLDYPALKKANNALTDIPVRYTYPINEQTLNKTNYDAASQAIGGDAVTTKLFWDKY</sequence>
<protein>
    <submittedName>
        <fullName evidence="2">Susd and RagB outer membrane lipoprotein</fullName>
    </submittedName>
</protein>
<evidence type="ECO:0000256" key="1">
    <source>
        <dbReference type="SAM" id="SignalP"/>
    </source>
</evidence>
<dbReference type="Pfam" id="PF12771">
    <property type="entry name" value="SusD-like_2"/>
    <property type="match status" value="1"/>
</dbReference>
<feature type="signal peptide" evidence="1">
    <location>
        <begin position="1"/>
        <end position="19"/>
    </location>
</feature>
<evidence type="ECO:0000313" key="2">
    <source>
        <dbReference type="EMBL" id="SFV33589.1"/>
    </source>
</evidence>
<keyword evidence="3" id="KW-1185">Reference proteome</keyword>
<dbReference type="InterPro" id="IPR011990">
    <property type="entry name" value="TPR-like_helical_dom_sf"/>
</dbReference>
<reference evidence="3" key="1">
    <citation type="submission" date="2016-10" db="EMBL/GenBank/DDBJ databases">
        <authorList>
            <person name="Varghese N."/>
            <person name="Submissions S."/>
        </authorList>
    </citation>
    <scope>NUCLEOTIDE SEQUENCE [LARGE SCALE GENOMIC DNA]</scope>
    <source>
        <strain evidence="3">DSM 14807</strain>
    </source>
</reference>
<dbReference type="InterPro" id="IPR041662">
    <property type="entry name" value="SusD-like_2"/>
</dbReference>
<dbReference type="RefSeq" id="WP_092459870.1">
    <property type="nucleotide sequence ID" value="NZ_FPCJ01000001.1"/>
</dbReference>
<keyword evidence="1" id="KW-0732">Signal</keyword>
<dbReference type="Proteomes" id="UP000199537">
    <property type="component" value="Unassembled WGS sequence"/>
</dbReference>
<organism evidence="2 3">
    <name type="scientific">Thermoflavifilum thermophilum</name>
    <dbReference type="NCBI Taxonomy" id="1393122"/>
    <lineage>
        <taxon>Bacteria</taxon>
        <taxon>Pseudomonadati</taxon>
        <taxon>Bacteroidota</taxon>
        <taxon>Chitinophagia</taxon>
        <taxon>Chitinophagales</taxon>
        <taxon>Chitinophagaceae</taxon>
        <taxon>Thermoflavifilum</taxon>
    </lineage>
</organism>
<accession>A0A1I7NG04</accession>
<name>A0A1I7NG04_9BACT</name>
<dbReference type="OrthoDB" id="725917at2"/>
<gene>
    <name evidence="2" type="ORF">SAMN05660895_1753</name>
</gene>
<dbReference type="AlphaFoldDB" id="A0A1I7NG04"/>
<feature type="chain" id="PRO_5011797266" evidence="1">
    <location>
        <begin position="20"/>
        <end position="478"/>
    </location>
</feature>
<dbReference type="PROSITE" id="PS51257">
    <property type="entry name" value="PROKAR_LIPOPROTEIN"/>
    <property type="match status" value="1"/>
</dbReference>
<dbReference type="Gene3D" id="1.25.40.390">
    <property type="match status" value="1"/>
</dbReference>
<dbReference type="EMBL" id="FPCJ01000001">
    <property type="protein sequence ID" value="SFV33589.1"/>
    <property type="molecule type" value="Genomic_DNA"/>
</dbReference>